<evidence type="ECO:0000313" key="3">
    <source>
        <dbReference type="Proteomes" id="UP000789739"/>
    </source>
</evidence>
<reference evidence="2" key="1">
    <citation type="submission" date="2021-06" db="EMBL/GenBank/DDBJ databases">
        <authorList>
            <person name="Kallberg Y."/>
            <person name="Tangrot J."/>
            <person name="Rosling A."/>
        </authorList>
    </citation>
    <scope>NUCLEOTIDE SEQUENCE</scope>
    <source>
        <strain evidence="2">BR232B</strain>
    </source>
</reference>
<name>A0A9N9FLW3_9GLOM</name>
<protein>
    <submittedName>
        <fullName evidence="2">10906_t:CDS:1</fullName>
    </submittedName>
</protein>
<keyword evidence="1" id="KW-0175">Coiled coil</keyword>
<dbReference type="Proteomes" id="UP000789739">
    <property type="component" value="Unassembled WGS sequence"/>
</dbReference>
<dbReference type="EMBL" id="CAJVPI010000522">
    <property type="protein sequence ID" value="CAG8545563.1"/>
    <property type="molecule type" value="Genomic_DNA"/>
</dbReference>
<comment type="caution">
    <text evidence="2">The sequence shown here is derived from an EMBL/GenBank/DDBJ whole genome shotgun (WGS) entry which is preliminary data.</text>
</comment>
<proteinExistence type="predicted"/>
<accession>A0A9N9FLW3</accession>
<evidence type="ECO:0000256" key="1">
    <source>
        <dbReference type="SAM" id="Coils"/>
    </source>
</evidence>
<organism evidence="2 3">
    <name type="scientific">Paraglomus brasilianum</name>
    <dbReference type="NCBI Taxonomy" id="144538"/>
    <lineage>
        <taxon>Eukaryota</taxon>
        <taxon>Fungi</taxon>
        <taxon>Fungi incertae sedis</taxon>
        <taxon>Mucoromycota</taxon>
        <taxon>Glomeromycotina</taxon>
        <taxon>Glomeromycetes</taxon>
        <taxon>Paraglomerales</taxon>
        <taxon>Paraglomeraceae</taxon>
        <taxon>Paraglomus</taxon>
    </lineage>
</organism>
<keyword evidence="3" id="KW-1185">Reference proteome</keyword>
<gene>
    <name evidence="2" type="ORF">PBRASI_LOCUS4816</name>
</gene>
<dbReference type="AlphaFoldDB" id="A0A9N9FLW3"/>
<dbReference type="OrthoDB" id="2421414at2759"/>
<evidence type="ECO:0000313" key="2">
    <source>
        <dbReference type="EMBL" id="CAG8545563.1"/>
    </source>
</evidence>
<feature type="coiled-coil region" evidence="1">
    <location>
        <begin position="157"/>
        <end position="234"/>
    </location>
</feature>
<sequence>MIDPATREIIGWFSCSACELDVLKYILLSLAEPHDSPKLSSISLELDIISKSITDCARAGLTEQNRQQMCFKLIEDYQAWRMTGDFAIRSRMLPKIFALLELSETRSIDLMNNLSNQSAIQRSALREIVYRRLKGLSDFIRNDLSTVSLITHRDNKISQLESEIEQIKTLLTQKSQHLEESLKVRDNMFDKFEEEKRTLAEEHKKTEERSREQMRVMRHQLKAYKSELARYQSALTNKVNMPMFDDGSDGQMELRKRIERIHQELEDFTKVKGSGVRINEEAAERLLAQYQSRLDFQNKVVLSAALQRLTVKKVFAFVDSLYKQRVDDIEFDERDEREEMDISRDERHLEAMIVQELERMLALTQRFSQTREGNDSVSLVVSTILRKQVYTSLGHRAFEKTKSKHRAISDLIIELLDAIAEYRVILDDTKKRECTRIAMQVILDLIHLRFHLKAQEPEPELKWFESGKRVNLDVMDGTCMVENTHFEVDFCYFPAIGLHLTDEKMRVIFSKAQVVAKERERRGSSKIIKRQMSGDRIEY</sequence>